<sequence>MGGTQSSTKGRGYHVLRVQENSPAHKAGMEQLFDYIVGINGIPLDTEAPIFQEQLLLNVDKEVILLVYSTKEQMYREVSLIPNKNWTKDPENGLIGCSIRYCSYASLNEHVWHILDIAPDSPAEMAGLRPSTDYIIGTPHETLLSENDLYDLIDDYMGKPLRLYVYNSDFDVCREVIIVPNQEWGGEGSLGCGVGYGIPKTHKYQSLRKSFELTWNPTTFPFLNSSDLTSSPSNAEDPDATPSTFIPFDSNIATSASIIQPYHSNQPFDGNGKQETVEVGGQLEKSSQDETNPKHVDEKSENIILEPNKQ</sequence>
<gene>
    <name evidence="1" type="ORF">ACOLOM_LOCUS6009</name>
</gene>
<dbReference type="Proteomes" id="UP000789525">
    <property type="component" value="Unassembled WGS sequence"/>
</dbReference>
<reference evidence="1" key="1">
    <citation type="submission" date="2021-06" db="EMBL/GenBank/DDBJ databases">
        <authorList>
            <person name="Kallberg Y."/>
            <person name="Tangrot J."/>
            <person name="Rosling A."/>
        </authorList>
    </citation>
    <scope>NUCLEOTIDE SEQUENCE</scope>
    <source>
        <strain evidence="1">CL356</strain>
    </source>
</reference>
<dbReference type="EMBL" id="CAJVPT010011812">
    <property type="protein sequence ID" value="CAG8582275.1"/>
    <property type="molecule type" value="Genomic_DNA"/>
</dbReference>
<comment type="caution">
    <text evidence="1">The sequence shown here is derived from an EMBL/GenBank/DDBJ whole genome shotgun (WGS) entry which is preliminary data.</text>
</comment>
<protein>
    <submittedName>
        <fullName evidence="1">157_t:CDS:1</fullName>
    </submittedName>
</protein>
<keyword evidence="2" id="KW-1185">Reference proteome</keyword>
<organism evidence="1 2">
    <name type="scientific">Acaulospora colombiana</name>
    <dbReference type="NCBI Taxonomy" id="27376"/>
    <lineage>
        <taxon>Eukaryota</taxon>
        <taxon>Fungi</taxon>
        <taxon>Fungi incertae sedis</taxon>
        <taxon>Mucoromycota</taxon>
        <taxon>Glomeromycotina</taxon>
        <taxon>Glomeromycetes</taxon>
        <taxon>Diversisporales</taxon>
        <taxon>Acaulosporaceae</taxon>
        <taxon>Acaulospora</taxon>
    </lineage>
</organism>
<evidence type="ECO:0000313" key="2">
    <source>
        <dbReference type="Proteomes" id="UP000789525"/>
    </source>
</evidence>
<proteinExistence type="predicted"/>
<name>A0ACA9MBI1_9GLOM</name>
<evidence type="ECO:0000313" key="1">
    <source>
        <dbReference type="EMBL" id="CAG8582275.1"/>
    </source>
</evidence>
<accession>A0ACA9MBI1</accession>